<dbReference type="GO" id="GO:0005524">
    <property type="term" value="F:ATP binding"/>
    <property type="evidence" value="ECO:0007669"/>
    <property type="project" value="UniProtKB-KW"/>
</dbReference>
<dbReference type="SUPFAM" id="SSF52540">
    <property type="entry name" value="P-loop containing nucleoside triphosphate hydrolases"/>
    <property type="match status" value="1"/>
</dbReference>
<comment type="similarity">
    <text evidence="1">Belongs to the ABC transporter superfamily.</text>
</comment>
<dbReference type="InterPro" id="IPR003439">
    <property type="entry name" value="ABC_transporter-like_ATP-bd"/>
</dbReference>
<sequence length="324" mass="35865">MPLFFATSPAMEDTPAVQINHLVKEFTSPFRKSKVKAVDDVSLTIMPGEVYGLIGPNGSGKSTTMKALLGLLAPSAGSCYVFGQNSMRTDSRQEIGFLPENPYFYKHLSGEETLKFYARLCGLRGKMLHKRIDEMLELVSLEDARKRRIGGYSKGMLQRVGLAQALIHEPRLVILDEPTAGVDPVGSRQIRDLIVNLKERGVTVFLCSHLLEQVQEVCDHVGIIFKGKLVKEGRLEDLIAIEDQTEVVVKNASPRALARIRAVISDSENAEFVRMGKPRTTLERLFLEEAKISDQEDAGPTEPEPDEPEAVTTSEKAEKGEQDA</sequence>
<evidence type="ECO:0000256" key="5">
    <source>
        <dbReference type="SAM" id="MobiDB-lite"/>
    </source>
</evidence>
<keyword evidence="2" id="KW-0813">Transport</keyword>
<dbReference type="Gene3D" id="3.40.50.300">
    <property type="entry name" value="P-loop containing nucleotide triphosphate hydrolases"/>
    <property type="match status" value="1"/>
</dbReference>
<name>A0AAT9FRP4_9BACT</name>
<evidence type="ECO:0000256" key="1">
    <source>
        <dbReference type="ARBA" id="ARBA00005417"/>
    </source>
</evidence>
<keyword evidence="4 7" id="KW-0067">ATP-binding</keyword>
<organism evidence="7">
    <name type="scientific">Oceaniferula spumae</name>
    <dbReference type="NCBI Taxonomy" id="2979115"/>
    <lineage>
        <taxon>Bacteria</taxon>
        <taxon>Pseudomonadati</taxon>
        <taxon>Verrucomicrobiota</taxon>
        <taxon>Verrucomicrobiia</taxon>
        <taxon>Verrucomicrobiales</taxon>
        <taxon>Verrucomicrobiaceae</taxon>
        <taxon>Oceaniferula</taxon>
    </lineage>
</organism>
<dbReference type="PANTHER" id="PTHR43335:SF11">
    <property type="entry name" value="ABC TRANSPORTER RELATED"/>
    <property type="match status" value="1"/>
</dbReference>
<dbReference type="InterPro" id="IPR017871">
    <property type="entry name" value="ABC_transporter-like_CS"/>
</dbReference>
<dbReference type="InterPro" id="IPR003593">
    <property type="entry name" value="AAA+_ATPase"/>
</dbReference>
<feature type="domain" description="ABC transporter" evidence="6">
    <location>
        <begin position="17"/>
        <end position="251"/>
    </location>
</feature>
<dbReference type="Pfam" id="PF00005">
    <property type="entry name" value="ABC_tran"/>
    <property type="match status" value="1"/>
</dbReference>
<dbReference type="EMBL" id="AP026866">
    <property type="protein sequence ID" value="BDS08608.1"/>
    <property type="molecule type" value="Genomic_DNA"/>
</dbReference>
<accession>A0AAT9FRP4</accession>
<evidence type="ECO:0000256" key="4">
    <source>
        <dbReference type="ARBA" id="ARBA00022840"/>
    </source>
</evidence>
<dbReference type="SMART" id="SM00382">
    <property type="entry name" value="AAA"/>
    <property type="match status" value="1"/>
</dbReference>
<evidence type="ECO:0000259" key="6">
    <source>
        <dbReference type="PROSITE" id="PS50893"/>
    </source>
</evidence>
<dbReference type="AlphaFoldDB" id="A0AAT9FRP4"/>
<dbReference type="PROSITE" id="PS50893">
    <property type="entry name" value="ABC_TRANSPORTER_2"/>
    <property type="match status" value="1"/>
</dbReference>
<dbReference type="PROSITE" id="PS00211">
    <property type="entry name" value="ABC_TRANSPORTER_1"/>
    <property type="match status" value="1"/>
</dbReference>
<reference evidence="7" key="1">
    <citation type="submission" date="2024-07" db="EMBL/GenBank/DDBJ databases">
        <title>Complete genome sequence of Verrucomicrobiaceae bacterium NT6N.</title>
        <authorList>
            <person name="Huang C."/>
            <person name="Takami H."/>
            <person name="Hamasaki K."/>
        </authorList>
    </citation>
    <scope>NUCLEOTIDE SEQUENCE</scope>
    <source>
        <strain evidence="7">NT6N</strain>
    </source>
</reference>
<keyword evidence="3" id="KW-0547">Nucleotide-binding</keyword>
<proteinExistence type="inferred from homology"/>
<dbReference type="PANTHER" id="PTHR43335">
    <property type="entry name" value="ABC TRANSPORTER, ATP-BINDING PROTEIN"/>
    <property type="match status" value="1"/>
</dbReference>
<dbReference type="GO" id="GO:0016887">
    <property type="term" value="F:ATP hydrolysis activity"/>
    <property type="evidence" value="ECO:0007669"/>
    <property type="project" value="InterPro"/>
</dbReference>
<gene>
    <name evidence="7" type="ORF">NT6N_36480</name>
</gene>
<evidence type="ECO:0000256" key="3">
    <source>
        <dbReference type="ARBA" id="ARBA00022741"/>
    </source>
</evidence>
<feature type="region of interest" description="Disordered" evidence="5">
    <location>
        <begin position="290"/>
        <end position="324"/>
    </location>
</feature>
<evidence type="ECO:0000256" key="2">
    <source>
        <dbReference type="ARBA" id="ARBA00022448"/>
    </source>
</evidence>
<protein>
    <submittedName>
        <fullName evidence="7">ABC transporter ATP-binding protein</fullName>
    </submittedName>
</protein>
<feature type="compositionally biased region" description="Basic and acidic residues" evidence="5">
    <location>
        <begin position="315"/>
        <end position="324"/>
    </location>
</feature>
<dbReference type="InterPro" id="IPR027417">
    <property type="entry name" value="P-loop_NTPase"/>
</dbReference>
<feature type="compositionally biased region" description="Acidic residues" evidence="5">
    <location>
        <begin position="295"/>
        <end position="309"/>
    </location>
</feature>
<evidence type="ECO:0000313" key="7">
    <source>
        <dbReference type="EMBL" id="BDS08608.1"/>
    </source>
</evidence>
<dbReference type="KEGG" id="osu:NT6N_36480"/>